<keyword evidence="2" id="KW-1185">Reference proteome</keyword>
<evidence type="ECO:0000313" key="2">
    <source>
        <dbReference type="Proteomes" id="UP000620124"/>
    </source>
</evidence>
<dbReference type="AlphaFoldDB" id="A0A8H6XFF3"/>
<evidence type="ECO:0000313" key="1">
    <source>
        <dbReference type="EMBL" id="KAF7340455.1"/>
    </source>
</evidence>
<protein>
    <submittedName>
        <fullName evidence="1">Uncharacterized protein</fullName>
    </submittedName>
</protein>
<gene>
    <name evidence="1" type="ORF">MVEN_01965700</name>
</gene>
<sequence>MEPPYPSPQLPQELERAIFEMAALSWRATIPNLMLVAWRVRNWIEPFLRVVILCDSQAHHICGFPIITSEILRRINEKQPPGYLVNIVSHLFMDDDVNWSPTEVEIILMACNRVTTAFLAVPSCPLSAVATFYHLRRLAIPFTELQDLSESDRATVLHNLTHLALLNSDGASSCRNPEAFLAMLPHLTHISFDWIGLLIKMCHALCASTQVHYIVCLCPRHLEMMQHRVQPLIHDSRFVCIDQQGSRREAWLRGIDGGKDYWMLAENFIVARRAGRVNSSRYSIMFVNDS</sequence>
<dbReference type="Proteomes" id="UP000620124">
    <property type="component" value="Unassembled WGS sequence"/>
</dbReference>
<organism evidence="1 2">
    <name type="scientific">Mycena venus</name>
    <dbReference type="NCBI Taxonomy" id="2733690"/>
    <lineage>
        <taxon>Eukaryota</taxon>
        <taxon>Fungi</taxon>
        <taxon>Dikarya</taxon>
        <taxon>Basidiomycota</taxon>
        <taxon>Agaricomycotina</taxon>
        <taxon>Agaricomycetes</taxon>
        <taxon>Agaricomycetidae</taxon>
        <taxon>Agaricales</taxon>
        <taxon>Marasmiineae</taxon>
        <taxon>Mycenaceae</taxon>
        <taxon>Mycena</taxon>
    </lineage>
</organism>
<dbReference type="OrthoDB" id="3145912at2759"/>
<reference evidence="1" key="1">
    <citation type="submission" date="2020-05" db="EMBL/GenBank/DDBJ databases">
        <title>Mycena genomes resolve the evolution of fungal bioluminescence.</title>
        <authorList>
            <person name="Tsai I.J."/>
        </authorList>
    </citation>
    <scope>NUCLEOTIDE SEQUENCE</scope>
    <source>
        <strain evidence="1">CCC161011</strain>
    </source>
</reference>
<dbReference type="EMBL" id="JACAZI010000019">
    <property type="protein sequence ID" value="KAF7340455.1"/>
    <property type="molecule type" value="Genomic_DNA"/>
</dbReference>
<name>A0A8H6XFF3_9AGAR</name>
<comment type="caution">
    <text evidence="1">The sequence shown here is derived from an EMBL/GenBank/DDBJ whole genome shotgun (WGS) entry which is preliminary data.</text>
</comment>
<accession>A0A8H6XFF3</accession>
<proteinExistence type="predicted"/>